<feature type="domain" description="FAS1-like dehydratase" evidence="1">
    <location>
        <begin position="16"/>
        <end position="127"/>
    </location>
</feature>
<dbReference type="PIRSF" id="PIRSF018072">
    <property type="entry name" value="UCP018072"/>
    <property type="match status" value="1"/>
</dbReference>
<dbReference type="Pfam" id="PF13452">
    <property type="entry name" value="FAS1_DH_region"/>
    <property type="match status" value="1"/>
</dbReference>
<dbReference type="SUPFAM" id="SSF54637">
    <property type="entry name" value="Thioesterase/thiol ester dehydrase-isomerase"/>
    <property type="match status" value="1"/>
</dbReference>
<evidence type="ECO:0000259" key="1">
    <source>
        <dbReference type="Pfam" id="PF13452"/>
    </source>
</evidence>
<dbReference type="CDD" id="cd03441">
    <property type="entry name" value="R_hydratase_like"/>
    <property type="match status" value="1"/>
</dbReference>
<name>A0A3S4UG61_9ACTN</name>
<organism evidence="2 3">
    <name type="scientific">Arachnia propionica</name>
    <dbReference type="NCBI Taxonomy" id="1750"/>
    <lineage>
        <taxon>Bacteria</taxon>
        <taxon>Bacillati</taxon>
        <taxon>Actinomycetota</taxon>
        <taxon>Actinomycetes</taxon>
        <taxon>Propionibacteriales</taxon>
        <taxon>Propionibacteriaceae</taxon>
        <taxon>Arachnia</taxon>
    </lineage>
</organism>
<dbReference type="RefSeq" id="WP_061788419.1">
    <property type="nucleotide sequence ID" value="NZ_CBDEON010000156.1"/>
</dbReference>
<keyword evidence="3" id="KW-1185">Reference proteome</keyword>
<reference evidence="2 3" key="1">
    <citation type="submission" date="2018-12" db="EMBL/GenBank/DDBJ databases">
        <authorList>
            <consortium name="Pathogen Informatics"/>
        </authorList>
    </citation>
    <scope>NUCLEOTIDE SEQUENCE [LARGE SCALE GENOMIC DNA]</scope>
    <source>
        <strain evidence="2 3">NCTC12967</strain>
    </source>
</reference>
<gene>
    <name evidence="2" type="ORF">NCTC12967_02243</name>
</gene>
<dbReference type="EMBL" id="LR134406">
    <property type="protein sequence ID" value="VEH70936.1"/>
    <property type="molecule type" value="Genomic_DNA"/>
</dbReference>
<dbReference type="InterPro" id="IPR029069">
    <property type="entry name" value="HotDog_dom_sf"/>
</dbReference>
<dbReference type="Gene3D" id="3.10.129.10">
    <property type="entry name" value="Hotdog Thioesterase"/>
    <property type="match status" value="1"/>
</dbReference>
<evidence type="ECO:0000313" key="2">
    <source>
        <dbReference type="EMBL" id="VEH70936.1"/>
    </source>
</evidence>
<evidence type="ECO:0000313" key="3">
    <source>
        <dbReference type="Proteomes" id="UP000273044"/>
    </source>
</evidence>
<dbReference type="Proteomes" id="UP000273044">
    <property type="component" value="Chromosome"/>
</dbReference>
<proteinExistence type="predicted"/>
<accession>A0A3S4UG61</accession>
<dbReference type="InterPro" id="IPR039569">
    <property type="entry name" value="FAS1-like_DH_region"/>
</dbReference>
<protein>
    <submittedName>
        <fullName evidence="2">(3R)-hydroxyacyl-ACP dehydratase subunit HadC</fullName>
    </submittedName>
</protein>
<dbReference type="GeneID" id="64407687"/>
<dbReference type="AlphaFoldDB" id="A0A3S4UG61"/>
<sequence>MPISAEHAGRTYPPAPAYRVSRAKIAEFARAIQDENPAYFGDHPIAPPTFAAVIAAQAWGSLFGDEELGLALHRTVHADQTFDFHRPLREGDDVVARLTIERVRNRGNLDMVTILVALTVDGEAVCDARSTLMHTREEAPHD</sequence>
<dbReference type="InterPro" id="IPR016709">
    <property type="entry name" value="HadA-like"/>
</dbReference>